<proteinExistence type="predicted"/>
<sequence>APSHTIRRCTCRQQRCRCISRRSVRAASCSIRVSSTPPTSKTCSSAQSRPYSTSLSRTPRPPT</sequence>
<evidence type="ECO:0000256" key="1">
    <source>
        <dbReference type="SAM" id="MobiDB-lite"/>
    </source>
</evidence>
<organism evidence="2 3">
    <name type="scientific">Cirrhinus mrigala</name>
    <name type="common">Mrigala</name>
    <dbReference type="NCBI Taxonomy" id="683832"/>
    <lineage>
        <taxon>Eukaryota</taxon>
        <taxon>Metazoa</taxon>
        <taxon>Chordata</taxon>
        <taxon>Craniata</taxon>
        <taxon>Vertebrata</taxon>
        <taxon>Euteleostomi</taxon>
        <taxon>Actinopterygii</taxon>
        <taxon>Neopterygii</taxon>
        <taxon>Teleostei</taxon>
        <taxon>Ostariophysi</taxon>
        <taxon>Cypriniformes</taxon>
        <taxon>Cyprinidae</taxon>
        <taxon>Labeoninae</taxon>
        <taxon>Labeonini</taxon>
        <taxon>Cirrhinus</taxon>
    </lineage>
</organism>
<dbReference type="AlphaFoldDB" id="A0ABD0RX57"/>
<reference evidence="2 3" key="1">
    <citation type="submission" date="2024-05" db="EMBL/GenBank/DDBJ databases">
        <title>Genome sequencing and assembly of Indian major carp, Cirrhinus mrigala (Hamilton, 1822).</title>
        <authorList>
            <person name="Mohindra V."/>
            <person name="Chowdhury L.M."/>
            <person name="Lal K."/>
            <person name="Jena J.K."/>
        </authorList>
    </citation>
    <scope>NUCLEOTIDE SEQUENCE [LARGE SCALE GENOMIC DNA]</scope>
    <source>
        <strain evidence="2">CM1030</strain>
        <tissue evidence="2">Blood</tissue>
    </source>
</reference>
<feature type="compositionally biased region" description="Polar residues" evidence="1">
    <location>
        <begin position="46"/>
        <end position="57"/>
    </location>
</feature>
<dbReference type="EMBL" id="JAMKFB020000002">
    <property type="protein sequence ID" value="KAL0201845.1"/>
    <property type="molecule type" value="Genomic_DNA"/>
</dbReference>
<feature type="non-terminal residue" evidence="2">
    <location>
        <position position="1"/>
    </location>
</feature>
<comment type="caution">
    <text evidence="2">The sequence shown here is derived from an EMBL/GenBank/DDBJ whole genome shotgun (WGS) entry which is preliminary data.</text>
</comment>
<protein>
    <submittedName>
        <fullName evidence="2">Uncharacterized protein</fullName>
    </submittedName>
</protein>
<gene>
    <name evidence="2" type="ORF">M9458_005032</name>
</gene>
<keyword evidence="3" id="KW-1185">Reference proteome</keyword>
<dbReference type="Proteomes" id="UP001529510">
    <property type="component" value="Unassembled WGS sequence"/>
</dbReference>
<evidence type="ECO:0000313" key="2">
    <source>
        <dbReference type="EMBL" id="KAL0201845.1"/>
    </source>
</evidence>
<feature type="compositionally biased region" description="Low complexity" evidence="1">
    <location>
        <begin position="31"/>
        <end position="45"/>
    </location>
</feature>
<evidence type="ECO:0000313" key="3">
    <source>
        <dbReference type="Proteomes" id="UP001529510"/>
    </source>
</evidence>
<feature type="region of interest" description="Disordered" evidence="1">
    <location>
        <begin position="31"/>
        <end position="63"/>
    </location>
</feature>
<feature type="non-terminal residue" evidence="2">
    <location>
        <position position="63"/>
    </location>
</feature>
<name>A0ABD0RX57_CIRMR</name>
<accession>A0ABD0RX57</accession>